<dbReference type="OrthoDB" id="9989103at2759"/>
<organism evidence="1">
    <name type="scientific">Cyprideis torosa</name>
    <dbReference type="NCBI Taxonomy" id="163714"/>
    <lineage>
        <taxon>Eukaryota</taxon>
        <taxon>Metazoa</taxon>
        <taxon>Ecdysozoa</taxon>
        <taxon>Arthropoda</taxon>
        <taxon>Crustacea</taxon>
        <taxon>Oligostraca</taxon>
        <taxon>Ostracoda</taxon>
        <taxon>Podocopa</taxon>
        <taxon>Podocopida</taxon>
        <taxon>Cytherocopina</taxon>
        <taxon>Cytheroidea</taxon>
        <taxon>Cytherideidae</taxon>
        <taxon>Cyprideis</taxon>
    </lineage>
</organism>
<reference evidence="1" key="1">
    <citation type="submission" date="2020-11" db="EMBL/GenBank/DDBJ databases">
        <authorList>
            <person name="Tran Van P."/>
        </authorList>
    </citation>
    <scope>NUCLEOTIDE SEQUENCE</scope>
</reference>
<dbReference type="AlphaFoldDB" id="A0A7R8WWM3"/>
<dbReference type="EMBL" id="OB732775">
    <property type="protein sequence ID" value="CAD7239605.1"/>
    <property type="molecule type" value="Genomic_DNA"/>
</dbReference>
<accession>A0A7R8WWM3</accession>
<feature type="non-terminal residue" evidence="1">
    <location>
        <position position="78"/>
    </location>
</feature>
<evidence type="ECO:0000313" key="1">
    <source>
        <dbReference type="EMBL" id="CAD7239605.1"/>
    </source>
</evidence>
<protein>
    <submittedName>
        <fullName evidence="1">Uncharacterized protein</fullName>
    </submittedName>
</protein>
<gene>
    <name evidence="1" type="ORF">CTOB1V02_LOCUS17420</name>
</gene>
<proteinExistence type="predicted"/>
<sequence length="78" mass="8802">PDNRNSPILAKFKTTESPFGVELLEPYPGDPSGYRHVLQPLATDDILQLKLGDDRMDHYYALLEEQKAYGELQPSIAN</sequence>
<name>A0A7R8WWM3_9CRUS</name>